<name>A0A7D9CW58_DEKBR</name>
<dbReference type="PANTHER" id="PTHR14614">
    <property type="entry name" value="HEPATOCELLULAR CARCINOMA-ASSOCIATED ANTIGEN"/>
    <property type="match status" value="1"/>
</dbReference>
<organism evidence="1 2">
    <name type="scientific">Dekkera bruxellensis</name>
    <name type="common">Brettanomyces custersii</name>
    <dbReference type="NCBI Taxonomy" id="5007"/>
    <lineage>
        <taxon>Eukaryota</taxon>
        <taxon>Fungi</taxon>
        <taxon>Dikarya</taxon>
        <taxon>Ascomycota</taxon>
        <taxon>Saccharomycotina</taxon>
        <taxon>Pichiomycetes</taxon>
        <taxon>Pichiales</taxon>
        <taxon>Pichiaceae</taxon>
        <taxon>Brettanomyces</taxon>
    </lineage>
</organism>
<dbReference type="EMBL" id="CABFWN010000001">
    <property type="protein sequence ID" value="VUG16130.1"/>
    <property type="molecule type" value="Genomic_DNA"/>
</dbReference>
<dbReference type="AlphaFoldDB" id="A0A7D9CW58"/>
<dbReference type="PANTHER" id="PTHR14614:SF130">
    <property type="entry name" value="PROTEIN-LYSINE N-METHYLTRANSFERASE EEF2KMT"/>
    <property type="match status" value="1"/>
</dbReference>
<evidence type="ECO:0000313" key="1">
    <source>
        <dbReference type="EMBL" id="VUG16130.1"/>
    </source>
</evidence>
<dbReference type="InterPro" id="IPR019410">
    <property type="entry name" value="Methyltransf_16"/>
</dbReference>
<reference evidence="1 2" key="1">
    <citation type="submission" date="2019-07" db="EMBL/GenBank/DDBJ databases">
        <authorList>
            <person name="Friedrich A."/>
            <person name="Schacherer J."/>
        </authorList>
    </citation>
    <scope>NUCLEOTIDE SEQUENCE [LARGE SCALE GENOMIC DNA]</scope>
</reference>
<gene>
    <name evidence="1" type="ORF">DEBR0S1_08460G</name>
</gene>
<sequence>MDSLIRQIRQRVPMGSLDWNSAIENAFPSLEEQNLLLSEVTKCAKLNPFYAKHIIKNFVEKLERRQRDGDESGLDDALYEKLYELLPSKALDPTATDILGYTMKTSTENCKDDAVVWIRESPRLISGMGTTGMRTWEASLFLSQYLGMVLDGSSEKSGLSEESNRKIFESVRDDFVGKTVLELGCGTGFVGIYMLKRFGSQLKHLIFTDGDTQLIDRMSSNLNLNDLSVDSKKLQVRKLWWGEDDLPMQRVDTIVAADVTYDASVIPDLAEVLDEAMSQDNKVYGRVNVAYIAATIRNEVTIKTWEEYLEMGRQDKIWTWEIIESTKDPVCWKTSLQSTNQLDNIWYPVGVAEIRIYKISRVVERNMTIED</sequence>
<dbReference type="Proteomes" id="UP000478008">
    <property type="component" value="Unassembled WGS sequence"/>
</dbReference>
<protein>
    <submittedName>
        <fullName evidence="1">DEBR0S1_08460g1_1</fullName>
    </submittedName>
</protein>
<proteinExistence type="predicted"/>
<dbReference type="GO" id="GO:0005737">
    <property type="term" value="C:cytoplasm"/>
    <property type="evidence" value="ECO:0007669"/>
    <property type="project" value="TreeGrafter"/>
</dbReference>
<dbReference type="InterPro" id="IPR029063">
    <property type="entry name" value="SAM-dependent_MTases_sf"/>
</dbReference>
<dbReference type="Gene3D" id="3.40.50.150">
    <property type="entry name" value="Vaccinia Virus protein VP39"/>
    <property type="match status" value="1"/>
</dbReference>
<dbReference type="Pfam" id="PF10294">
    <property type="entry name" value="Methyltransf_16"/>
    <property type="match status" value="1"/>
</dbReference>
<accession>A0A7D9CW58</accession>
<dbReference type="SUPFAM" id="SSF53335">
    <property type="entry name" value="S-adenosyl-L-methionine-dependent methyltransferases"/>
    <property type="match status" value="1"/>
</dbReference>
<dbReference type="GO" id="GO:0008757">
    <property type="term" value="F:S-adenosylmethionine-dependent methyltransferase activity"/>
    <property type="evidence" value="ECO:0007669"/>
    <property type="project" value="UniProtKB-ARBA"/>
</dbReference>
<keyword evidence="2" id="KW-1185">Reference proteome</keyword>
<evidence type="ECO:0000313" key="2">
    <source>
        <dbReference type="Proteomes" id="UP000478008"/>
    </source>
</evidence>